<dbReference type="PANTHER" id="PTHR46959:SF2">
    <property type="entry name" value="SULFOQUINOVOSIDASE"/>
    <property type="match status" value="1"/>
</dbReference>
<keyword evidence="2" id="KW-0326">Glycosidase</keyword>
<dbReference type="CDD" id="cd06594">
    <property type="entry name" value="GH31_glucosidase_YihQ"/>
    <property type="match status" value="1"/>
</dbReference>
<accession>A0A8J2RCN9</accession>
<dbReference type="Pfam" id="PF01055">
    <property type="entry name" value="Glyco_hydro_31_2nd"/>
    <property type="match status" value="1"/>
</dbReference>
<dbReference type="GO" id="GO:0030246">
    <property type="term" value="F:carbohydrate binding"/>
    <property type="evidence" value="ECO:0007669"/>
    <property type="project" value="InterPro"/>
</dbReference>
<evidence type="ECO:0000256" key="3">
    <source>
        <dbReference type="SAM" id="SignalP"/>
    </source>
</evidence>
<dbReference type="SUPFAM" id="SSF51011">
    <property type="entry name" value="Glycosyl hydrolase domain"/>
    <property type="match status" value="1"/>
</dbReference>
<organism evidence="6 7">
    <name type="scientific">Daphnia galeata</name>
    <dbReference type="NCBI Taxonomy" id="27404"/>
    <lineage>
        <taxon>Eukaryota</taxon>
        <taxon>Metazoa</taxon>
        <taxon>Ecdysozoa</taxon>
        <taxon>Arthropoda</taxon>
        <taxon>Crustacea</taxon>
        <taxon>Branchiopoda</taxon>
        <taxon>Diplostraca</taxon>
        <taxon>Cladocera</taxon>
        <taxon>Anomopoda</taxon>
        <taxon>Daphniidae</taxon>
        <taxon>Daphnia</taxon>
    </lineage>
</organism>
<comment type="caution">
    <text evidence="6">The sequence shown here is derived from an EMBL/GenBank/DDBJ whole genome shotgun (WGS) entry which is preliminary data.</text>
</comment>
<dbReference type="NCBIfam" id="NF007746">
    <property type="entry name" value="PRK10426.1"/>
    <property type="match status" value="1"/>
</dbReference>
<keyword evidence="3" id="KW-0732">Signal</keyword>
<dbReference type="SUPFAM" id="SSF74650">
    <property type="entry name" value="Galactose mutarotase-like"/>
    <property type="match status" value="1"/>
</dbReference>
<gene>
    <name evidence="6" type="ORF">DGAL_LOCUS1093</name>
</gene>
<dbReference type="Pfam" id="PF21365">
    <property type="entry name" value="Glyco_hydro_31_3rd"/>
    <property type="match status" value="1"/>
</dbReference>
<evidence type="ECO:0000256" key="1">
    <source>
        <dbReference type="ARBA" id="ARBA00007806"/>
    </source>
</evidence>
<proteinExistence type="inferred from homology"/>
<dbReference type="AlphaFoldDB" id="A0A8J2RCN9"/>
<dbReference type="InterPro" id="IPR048395">
    <property type="entry name" value="Glyco_hydro_31_C"/>
</dbReference>
<dbReference type="Gene3D" id="2.60.40.1180">
    <property type="entry name" value="Golgi alpha-mannosidase II"/>
    <property type="match status" value="1"/>
</dbReference>
<dbReference type="InterPro" id="IPR017853">
    <property type="entry name" value="GH"/>
</dbReference>
<dbReference type="InterPro" id="IPR011013">
    <property type="entry name" value="Gal_mutarotase_sf_dom"/>
</dbReference>
<feature type="domain" description="Glycosyl hydrolase family 31 C-terminal" evidence="5">
    <location>
        <begin position="603"/>
        <end position="689"/>
    </location>
</feature>
<dbReference type="InterPro" id="IPR044112">
    <property type="entry name" value="YihQ_TIM-like"/>
</dbReference>
<sequence>MDSSLKCLILVSFVCCIVKVNSLTLTQPFYNEFVLFIDDQPLIDHNSDDPAIAVGSSYINFTEDQGNFIINEDVYEKIELTTCDIDDSGMPILFKARCYNAEYSPEITVDFVVEEKDSNLFRKSASINVSLSGRERLWFRLASDSNEKIYGAGEQFTYLNLKGREFPMWIRVGRNLSSPLTQIVETGSPGAGGDYHTTYYPAPIFLSTWNYVVSGEQKRYSILNFTSPTRKEIYVHDNQLTLNIGTAANLMELVGGINLDVSQIPPSLPEWIYNGAIIAVQGGTQNMLDKLQQCLDHGVNVSAIWIQDWAGKIVTSFGYRVFWNWRWNEELYPGLDVVITNLAQQGIQVAAYINPHLNVEGDLFLEADILGYLLKNNRGESYRQDFGGFLAGTIDFSNPLAKQWYADLIKKNIIEFGFKGFMSDFGEYTPIDAVSVSTPDPYEFHNLLPVLWASTVRLALEQSGTFNSVLPWARSGFTGAQYFHSMMWAGDQNVDWSQSDGLPSSIVAALSLGLSGFGLSHSDIGGYTTLNGILTRSQELLLRWAEYSVFTPLMRTHEGNKPELNHQVYSTNETLKSFARLSAIYTSLAPYHQEVVAQVSTLGIPAMTPLFLHYPEDLNTFEIQYEFLYGSDLLVAPVLEPSTVIWEVYLPSGRWIHFWDDDQQVFEGPTSITINATLGKTPVFFRADSKWAPLFSDIRNRFNI</sequence>
<comment type="similarity">
    <text evidence="1 2">Belongs to the glycosyl hydrolase 31 family.</text>
</comment>
<evidence type="ECO:0000313" key="6">
    <source>
        <dbReference type="EMBL" id="CAH0098985.1"/>
    </source>
</evidence>
<feature type="domain" description="Glycoside hydrolase family 31 TIM barrel" evidence="4">
    <location>
        <begin position="284"/>
        <end position="591"/>
    </location>
</feature>
<dbReference type="SUPFAM" id="SSF51445">
    <property type="entry name" value="(Trans)glycosidases"/>
    <property type="match status" value="1"/>
</dbReference>
<protein>
    <recommendedName>
        <fullName evidence="8">Alpha-glucosidase</fullName>
    </recommendedName>
</protein>
<evidence type="ECO:0008006" key="8">
    <source>
        <dbReference type="Google" id="ProtNLM"/>
    </source>
</evidence>
<dbReference type="InterPro" id="IPR013780">
    <property type="entry name" value="Glyco_hydro_b"/>
</dbReference>
<name>A0A8J2RCN9_9CRUS</name>
<keyword evidence="2" id="KW-0378">Hydrolase</keyword>
<dbReference type="GO" id="GO:0005975">
    <property type="term" value="P:carbohydrate metabolic process"/>
    <property type="evidence" value="ECO:0007669"/>
    <property type="project" value="InterPro"/>
</dbReference>
<dbReference type="Gene3D" id="3.20.20.80">
    <property type="entry name" value="Glycosidases"/>
    <property type="match status" value="1"/>
</dbReference>
<feature type="chain" id="PRO_5035318783" description="Alpha-glucosidase" evidence="3">
    <location>
        <begin position="23"/>
        <end position="704"/>
    </location>
</feature>
<evidence type="ECO:0000256" key="2">
    <source>
        <dbReference type="RuleBase" id="RU361185"/>
    </source>
</evidence>
<dbReference type="OrthoDB" id="1334205at2759"/>
<dbReference type="Proteomes" id="UP000789390">
    <property type="component" value="Unassembled WGS sequence"/>
</dbReference>
<dbReference type="GO" id="GO:0090599">
    <property type="term" value="F:alpha-glucosidase activity"/>
    <property type="evidence" value="ECO:0007669"/>
    <property type="project" value="UniProtKB-ARBA"/>
</dbReference>
<dbReference type="PANTHER" id="PTHR46959">
    <property type="entry name" value="SULFOQUINOVOSIDASE"/>
    <property type="match status" value="1"/>
</dbReference>
<feature type="signal peptide" evidence="3">
    <location>
        <begin position="1"/>
        <end position="22"/>
    </location>
</feature>
<dbReference type="Gene3D" id="2.60.40.1760">
    <property type="entry name" value="glycosyl hydrolase (family 31)"/>
    <property type="match status" value="1"/>
</dbReference>
<dbReference type="CDD" id="cd14752">
    <property type="entry name" value="GH31_N"/>
    <property type="match status" value="1"/>
</dbReference>
<dbReference type="InterPro" id="IPR000322">
    <property type="entry name" value="Glyco_hydro_31_TIM"/>
</dbReference>
<reference evidence="6" key="1">
    <citation type="submission" date="2021-11" db="EMBL/GenBank/DDBJ databases">
        <authorList>
            <person name="Schell T."/>
        </authorList>
    </citation>
    <scope>NUCLEOTIDE SEQUENCE</scope>
    <source>
        <strain evidence="6">M5</strain>
    </source>
</reference>
<evidence type="ECO:0000259" key="5">
    <source>
        <dbReference type="Pfam" id="PF21365"/>
    </source>
</evidence>
<evidence type="ECO:0000313" key="7">
    <source>
        <dbReference type="Proteomes" id="UP000789390"/>
    </source>
</evidence>
<dbReference type="InterPro" id="IPR052990">
    <property type="entry name" value="Sulfoquinovosidase_GH31"/>
</dbReference>
<dbReference type="EMBL" id="CAKKLH010000013">
    <property type="protein sequence ID" value="CAH0098985.1"/>
    <property type="molecule type" value="Genomic_DNA"/>
</dbReference>
<evidence type="ECO:0000259" key="4">
    <source>
        <dbReference type="Pfam" id="PF01055"/>
    </source>
</evidence>
<keyword evidence="7" id="KW-1185">Reference proteome</keyword>